<keyword evidence="3" id="KW-0805">Transcription regulation</keyword>
<dbReference type="Pfam" id="PF01590">
    <property type="entry name" value="GAF"/>
    <property type="match status" value="1"/>
</dbReference>
<dbReference type="CDD" id="cd00009">
    <property type="entry name" value="AAA"/>
    <property type="match status" value="1"/>
</dbReference>
<gene>
    <name evidence="8" type="ORF">HY912_10605</name>
</gene>
<dbReference type="PRINTS" id="PR01590">
    <property type="entry name" value="HTHFIS"/>
</dbReference>
<keyword evidence="6" id="KW-0804">Transcription</keyword>
<dbReference type="SUPFAM" id="SSF52540">
    <property type="entry name" value="P-loop containing nucleoside triphosphate hydrolases"/>
    <property type="match status" value="1"/>
</dbReference>
<dbReference type="PROSITE" id="PS50045">
    <property type="entry name" value="SIGMA54_INTERACT_4"/>
    <property type="match status" value="1"/>
</dbReference>
<feature type="domain" description="Sigma-54 factor interaction" evidence="7">
    <location>
        <begin position="198"/>
        <end position="426"/>
    </location>
</feature>
<dbReference type="PROSITE" id="PS00676">
    <property type="entry name" value="SIGMA54_INTERACT_2"/>
    <property type="match status" value="1"/>
</dbReference>
<evidence type="ECO:0000313" key="8">
    <source>
        <dbReference type="EMBL" id="MBI5249932.1"/>
    </source>
</evidence>
<dbReference type="GO" id="GO:0043565">
    <property type="term" value="F:sequence-specific DNA binding"/>
    <property type="evidence" value="ECO:0007669"/>
    <property type="project" value="InterPro"/>
</dbReference>
<dbReference type="GO" id="GO:0006355">
    <property type="term" value="P:regulation of DNA-templated transcription"/>
    <property type="evidence" value="ECO:0007669"/>
    <property type="project" value="InterPro"/>
</dbReference>
<keyword evidence="1" id="KW-0547">Nucleotide-binding</keyword>
<dbReference type="Pfam" id="PF25601">
    <property type="entry name" value="AAA_lid_14"/>
    <property type="match status" value="1"/>
</dbReference>
<dbReference type="InterPro" id="IPR009057">
    <property type="entry name" value="Homeodomain-like_sf"/>
</dbReference>
<dbReference type="Gene3D" id="1.10.8.60">
    <property type="match status" value="1"/>
</dbReference>
<dbReference type="Gene3D" id="3.30.450.40">
    <property type="match status" value="1"/>
</dbReference>
<accession>A0A9D6V1X3</accession>
<dbReference type="Pfam" id="PF00158">
    <property type="entry name" value="Sigma54_activat"/>
    <property type="match status" value="1"/>
</dbReference>
<dbReference type="InterPro" id="IPR027417">
    <property type="entry name" value="P-loop_NTPase"/>
</dbReference>
<dbReference type="SUPFAM" id="SSF46689">
    <property type="entry name" value="Homeodomain-like"/>
    <property type="match status" value="1"/>
</dbReference>
<dbReference type="SMART" id="SM00065">
    <property type="entry name" value="GAF"/>
    <property type="match status" value="1"/>
</dbReference>
<dbReference type="PROSITE" id="PS00675">
    <property type="entry name" value="SIGMA54_INTERACT_1"/>
    <property type="match status" value="1"/>
</dbReference>
<evidence type="ECO:0000256" key="3">
    <source>
        <dbReference type="ARBA" id="ARBA00023015"/>
    </source>
</evidence>
<dbReference type="PANTHER" id="PTHR32071">
    <property type="entry name" value="TRANSCRIPTIONAL REGULATORY PROTEIN"/>
    <property type="match status" value="1"/>
</dbReference>
<evidence type="ECO:0000256" key="5">
    <source>
        <dbReference type="ARBA" id="ARBA00023159"/>
    </source>
</evidence>
<dbReference type="GO" id="GO:0005524">
    <property type="term" value="F:ATP binding"/>
    <property type="evidence" value="ECO:0007669"/>
    <property type="project" value="UniProtKB-KW"/>
</dbReference>
<dbReference type="InterPro" id="IPR058031">
    <property type="entry name" value="AAA_lid_NorR"/>
</dbReference>
<keyword evidence="2" id="KW-0067">ATP-binding</keyword>
<dbReference type="InterPro" id="IPR003018">
    <property type="entry name" value="GAF"/>
</dbReference>
<dbReference type="EMBL" id="JACRDE010000285">
    <property type="protein sequence ID" value="MBI5249932.1"/>
    <property type="molecule type" value="Genomic_DNA"/>
</dbReference>
<dbReference type="SUPFAM" id="SSF55781">
    <property type="entry name" value="GAF domain-like"/>
    <property type="match status" value="1"/>
</dbReference>
<dbReference type="Gene3D" id="3.40.50.300">
    <property type="entry name" value="P-loop containing nucleotide triphosphate hydrolases"/>
    <property type="match status" value="1"/>
</dbReference>
<dbReference type="InterPro" id="IPR025662">
    <property type="entry name" value="Sigma_54_int_dom_ATP-bd_1"/>
</dbReference>
<dbReference type="InterPro" id="IPR029016">
    <property type="entry name" value="GAF-like_dom_sf"/>
</dbReference>
<dbReference type="InterPro" id="IPR025943">
    <property type="entry name" value="Sigma_54_int_dom_ATP-bd_2"/>
</dbReference>
<evidence type="ECO:0000259" key="7">
    <source>
        <dbReference type="PROSITE" id="PS50045"/>
    </source>
</evidence>
<proteinExistence type="predicted"/>
<comment type="caution">
    <text evidence="8">The sequence shown here is derived from an EMBL/GenBank/DDBJ whole genome shotgun (WGS) entry which is preliminary data.</text>
</comment>
<name>A0A9D6V1X3_9BACT</name>
<dbReference type="SMART" id="SM00382">
    <property type="entry name" value="AAA"/>
    <property type="match status" value="1"/>
</dbReference>
<dbReference type="InterPro" id="IPR002078">
    <property type="entry name" value="Sigma_54_int"/>
</dbReference>
<dbReference type="FunFam" id="3.40.50.300:FF:000006">
    <property type="entry name" value="DNA-binding transcriptional regulator NtrC"/>
    <property type="match status" value="1"/>
</dbReference>
<dbReference type="AlphaFoldDB" id="A0A9D6V1X3"/>
<dbReference type="InterPro" id="IPR002197">
    <property type="entry name" value="HTH_Fis"/>
</dbReference>
<dbReference type="InterPro" id="IPR003593">
    <property type="entry name" value="AAA+_ATPase"/>
</dbReference>
<keyword evidence="4" id="KW-0238">DNA-binding</keyword>
<keyword evidence="5" id="KW-0010">Activator</keyword>
<evidence type="ECO:0000256" key="6">
    <source>
        <dbReference type="ARBA" id="ARBA00023163"/>
    </source>
</evidence>
<sequence length="512" mass="57595">MDSRVSQLELRVLYDISQIIGHALNLDQTLEIILGILSEYLAMNRATVTLRNGERGHLVIRASHGLSAEEKRRGVYRRDEGITGLIFRTGEPCVVPDITKEPLFLNKTRSRNIDKGQVSFIGVPIVLNGVPVGVLSVDRLFDEDVSFEEDIKFLTILAALVAQLVSLNYQVKAREDNLIRANTSLKTEISQKSTNFFSVGKSPAMVEVQQLIRKVSPTKATVLLLGESGTGKTLVAHIMHEFSSRARFPFIKVNSAALPENLLESELFGYEKGAFTGASESKTGRVEEADGGTMFLDEIGELSMPLQAKLLRFLQDREFERLGGSKTRSVDVRIIAATNRDLSAAVAEGTFRQDLYYRLNVFPVRVPPLRERREDIVPMIKFFNEKVCREYGCELKFSARALEALEKYAWPGNVREMENLIERLAIIVDGGVIDVKHLSPYIFHTPKEWAANDVDALDSLKDMERRSVVAALERNNWVQSRAAKDLGITLRQIGYRVKRFGLENIIKQRKSL</sequence>
<evidence type="ECO:0000256" key="4">
    <source>
        <dbReference type="ARBA" id="ARBA00023125"/>
    </source>
</evidence>
<reference evidence="8" key="1">
    <citation type="submission" date="2020-07" db="EMBL/GenBank/DDBJ databases">
        <title>Huge and variable diversity of episymbiotic CPR bacteria and DPANN archaea in groundwater ecosystems.</title>
        <authorList>
            <person name="He C.Y."/>
            <person name="Keren R."/>
            <person name="Whittaker M."/>
            <person name="Farag I.F."/>
            <person name="Doudna J."/>
            <person name="Cate J.H.D."/>
            <person name="Banfield J.F."/>
        </authorList>
    </citation>
    <scope>NUCLEOTIDE SEQUENCE</scope>
    <source>
        <strain evidence="8">NC_groundwater_1664_Pr3_B-0.1um_52_9</strain>
    </source>
</reference>
<evidence type="ECO:0000256" key="1">
    <source>
        <dbReference type="ARBA" id="ARBA00022741"/>
    </source>
</evidence>
<dbReference type="Pfam" id="PF02954">
    <property type="entry name" value="HTH_8"/>
    <property type="match status" value="1"/>
</dbReference>
<dbReference type="Gene3D" id="1.10.10.60">
    <property type="entry name" value="Homeodomain-like"/>
    <property type="match status" value="1"/>
</dbReference>
<dbReference type="PANTHER" id="PTHR32071:SF117">
    <property type="entry name" value="PTS-DEPENDENT DIHYDROXYACETONE KINASE OPERON REGULATORY PROTEIN-RELATED"/>
    <property type="match status" value="1"/>
</dbReference>
<protein>
    <submittedName>
        <fullName evidence="8">Sigma 54-interacting transcriptional regulator</fullName>
    </submittedName>
</protein>
<dbReference type="Proteomes" id="UP000807825">
    <property type="component" value="Unassembled WGS sequence"/>
</dbReference>
<evidence type="ECO:0000256" key="2">
    <source>
        <dbReference type="ARBA" id="ARBA00022840"/>
    </source>
</evidence>
<organism evidence="8 9">
    <name type="scientific">Desulfomonile tiedjei</name>
    <dbReference type="NCBI Taxonomy" id="2358"/>
    <lineage>
        <taxon>Bacteria</taxon>
        <taxon>Pseudomonadati</taxon>
        <taxon>Thermodesulfobacteriota</taxon>
        <taxon>Desulfomonilia</taxon>
        <taxon>Desulfomonilales</taxon>
        <taxon>Desulfomonilaceae</taxon>
        <taxon>Desulfomonile</taxon>
    </lineage>
</organism>
<evidence type="ECO:0000313" key="9">
    <source>
        <dbReference type="Proteomes" id="UP000807825"/>
    </source>
</evidence>